<reference evidence="1" key="1">
    <citation type="submission" date="2022-03" db="EMBL/GenBank/DDBJ databases">
        <title>Sea Food Isolates.</title>
        <authorList>
            <person name="Li C."/>
        </authorList>
    </citation>
    <scope>NUCLEOTIDE SEQUENCE</scope>
    <source>
        <strain evidence="1">19NY04SH05-1</strain>
    </source>
</reference>
<dbReference type="GO" id="GO:0005524">
    <property type="term" value="F:ATP binding"/>
    <property type="evidence" value="ECO:0007669"/>
    <property type="project" value="InterPro"/>
</dbReference>
<dbReference type="EMBL" id="CP095328">
    <property type="protein sequence ID" value="XAG39574.1"/>
    <property type="molecule type" value="Genomic_DNA"/>
</dbReference>
<dbReference type="SUPFAM" id="SSF53623">
    <property type="entry name" value="MurD-like peptide ligases, catalytic domain"/>
    <property type="match status" value="1"/>
</dbReference>
<organism evidence="1">
    <name type="scientific">Aeromonas sp. 19NY04SH05-1</name>
    <dbReference type="NCBI Taxonomy" id="2920537"/>
    <lineage>
        <taxon>Bacteria</taxon>
        <taxon>Pseudomonadati</taxon>
        <taxon>Pseudomonadota</taxon>
        <taxon>Gammaproteobacteria</taxon>
        <taxon>Aeromonadales</taxon>
        <taxon>Aeromonadaceae</taxon>
        <taxon>Aeromonas</taxon>
    </lineage>
</organism>
<proteinExistence type="predicted"/>
<gene>
    <name evidence="1" type="primary">yqeC</name>
    <name evidence="1" type="ORF">MRK42_11010</name>
</gene>
<dbReference type="AlphaFoldDB" id="A0AAU6T346"/>
<evidence type="ECO:0000313" key="1">
    <source>
        <dbReference type="EMBL" id="XAG39574.1"/>
    </source>
</evidence>
<dbReference type="InterPro" id="IPR017587">
    <property type="entry name" value="YqeC"/>
</dbReference>
<name>A0AAU6T346_9GAMM</name>
<protein>
    <submittedName>
        <fullName evidence="1">Selenium-dependent hydroxylase accessory protein YqeC</fullName>
    </submittedName>
</protein>
<dbReference type="InterPro" id="IPR036565">
    <property type="entry name" value="Mur-like_cat_sf"/>
</dbReference>
<accession>A0AAU6T346</accession>
<dbReference type="NCBIfam" id="TIGR03172">
    <property type="entry name" value="selenium cofactor biosynthesis protein YqeC"/>
    <property type="match status" value="1"/>
</dbReference>
<sequence>MADCFSLPSLFNSDITMSLPAPVSIPFPDISSLLGQLIKNSDSHTTLISLCGAGGKTSTLFWLADYFHQQGKKVLITTTTRMFLPSPSHYRELIIEADPVHQLTRCQQLPDGPALVALFSHIEQASGKVAGPTPQQLDLIKGQQRFDIILVEADGAHHKLLKVPALHEPCIPGSSDWVIALMGGAMVGAKADPAQIHRWAELQALCGIAPGEPLDWPLFDRLLSHPDGVFKGTPARARRIWFINGDYQNEASWQPPLINLLARHPELHAIWQGAVREPQAIRHAIALIPGEPV</sequence>
<dbReference type="Pfam" id="PF19842">
    <property type="entry name" value="YqeC"/>
    <property type="match status" value="1"/>
</dbReference>